<evidence type="ECO:0000313" key="5">
    <source>
        <dbReference type="EMBL" id="ELP83836.1"/>
    </source>
</evidence>
<name>A0A0A1TZ96_ENTIV</name>
<dbReference type="KEGG" id="eiv:EIN_197790"/>
<evidence type="ECO:0000256" key="1">
    <source>
        <dbReference type="ARBA" id="ARBA00022741"/>
    </source>
</evidence>
<dbReference type="VEuPathDB" id="AmoebaDB:EIN_197790"/>
<evidence type="ECO:0000256" key="3">
    <source>
        <dbReference type="SAM" id="MobiDB-lite"/>
    </source>
</evidence>
<feature type="compositionally biased region" description="Low complexity" evidence="3">
    <location>
        <begin position="73"/>
        <end position="87"/>
    </location>
</feature>
<keyword evidence="1" id="KW-0547">Nucleotide-binding</keyword>
<evidence type="ECO:0000259" key="4">
    <source>
        <dbReference type="Pfam" id="PF00009"/>
    </source>
</evidence>
<dbReference type="GO" id="GO:0005525">
    <property type="term" value="F:GTP binding"/>
    <property type="evidence" value="ECO:0007669"/>
    <property type="project" value="UniProtKB-KW"/>
</dbReference>
<dbReference type="GO" id="GO:0003924">
    <property type="term" value="F:GTPase activity"/>
    <property type="evidence" value="ECO:0007669"/>
    <property type="project" value="InterPro"/>
</dbReference>
<dbReference type="InterPro" id="IPR000795">
    <property type="entry name" value="T_Tr_GTP-bd_dom"/>
</dbReference>
<dbReference type="OrthoDB" id="342024at2759"/>
<evidence type="ECO:0000313" key="6">
    <source>
        <dbReference type="Proteomes" id="UP000014680"/>
    </source>
</evidence>
<dbReference type="AlphaFoldDB" id="A0A0A1TZ96"/>
<dbReference type="InterPro" id="IPR027417">
    <property type="entry name" value="P-loop_NTPase"/>
</dbReference>
<organism evidence="5 6">
    <name type="scientific">Entamoeba invadens IP1</name>
    <dbReference type="NCBI Taxonomy" id="370355"/>
    <lineage>
        <taxon>Eukaryota</taxon>
        <taxon>Amoebozoa</taxon>
        <taxon>Evosea</taxon>
        <taxon>Archamoebae</taxon>
        <taxon>Mastigamoebida</taxon>
        <taxon>Entamoebidae</taxon>
        <taxon>Entamoeba</taxon>
    </lineage>
</organism>
<keyword evidence="6" id="KW-1185">Reference proteome</keyword>
<dbReference type="Pfam" id="PF00009">
    <property type="entry name" value="GTP_EFTU"/>
    <property type="match status" value="1"/>
</dbReference>
<protein>
    <submittedName>
        <fullName evidence="5">Elongation factor-1alpha, putative</fullName>
    </submittedName>
</protein>
<proteinExistence type="predicted"/>
<reference evidence="5 6" key="1">
    <citation type="submission" date="2012-10" db="EMBL/GenBank/DDBJ databases">
        <authorList>
            <person name="Zafar N."/>
            <person name="Inman J."/>
            <person name="Hall N."/>
            <person name="Lorenzi H."/>
            <person name="Caler E."/>
        </authorList>
    </citation>
    <scope>NUCLEOTIDE SEQUENCE [LARGE SCALE GENOMIC DNA]</scope>
    <source>
        <strain evidence="5 6">IP1</strain>
    </source>
</reference>
<keyword evidence="2" id="KW-0342">GTP-binding</keyword>
<dbReference type="Gene3D" id="3.40.50.300">
    <property type="entry name" value="P-loop containing nucleotide triphosphate hydrolases"/>
    <property type="match status" value="1"/>
</dbReference>
<feature type="compositionally biased region" description="Pro residues" evidence="3">
    <location>
        <begin position="88"/>
        <end position="101"/>
    </location>
</feature>
<feature type="non-terminal residue" evidence="5">
    <location>
        <position position="1"/>
    </location>
</feature>
<accession>A0A0A1TZ96</accession>
<keyword evidence="5" id="KW-0648">Protein biosynthesis</keyword>
<evidence type="ECO:0000256" key="2">
    <source>
        <dbReference type="ARBA" id="ARBA00023134"/>
    </source>
</evidence>
<gene>
    <name evidence="5" type="ORF">EIN_197790</name>
</gene>
<feature type="region of interest" description="Disordered" evidence="3">
    <location>
        <begin position="73"/>
        <end position="108"/>
    </location>
</feature>
<feature type="non-terminal residue" evidence="5">
    <location>
        <position position="177"/>
    </location>
</feature>
<dbReference type="PANTHER" id="PTHR23115">
    <property type="entry name" value="TRANSLATION FACTOR"/>
    <property type="match status" value="1"/>
</dbReference>
<dbReference type="RefSeq" id="XP_004183182.1">
    <property type="nucleotide sequence ID" value="XM_004183134.1"/>
</dbReference>
<sequence>MAYEEDPQLSRHEIEDLIDDVYSFLPEEIADTLTEDKVETFLEKANYDVKRAIAFIKKKYVPVKKTAVIEKTATSKTPVPSSKTPFKPKTPVPKTPSPLPSTPRNMPQVQHTEKRHRESFAGHVDSGKSTTVGHILQEVGVVAHSSLEKNKKECAVQGKKSFEYAWVMDTDDEERTR</sequence>
<keyword evidence="5" id="KW-0251">Elongation factor</keyword>
<feature type="domain" description="Tr-type G" evidence="4">
    <location>
        <begin position="119"/>
        <end position="177"/>
    </location>
</feature>
<dbReference type="GO" id="GO:0003746">
    <property type="term" value="F:translation elongation factor activity"/>
    <property type="evidence" value="ECO:0007669"/>
    <property type="project" value="UniProtKB-KW"/>
</dbReference>
<dbReference type="SUPFAM" id="SSF52540">
    <property type="entry name" value="P-loop containing nucleoside triphosphate hydrolases"/>
    <property type="match status" value="1"/>
</dbReference>
<dbReference type="EMBL" id="KB207226">
    <property type="protein sequence ID" value="ELP83836.1"/>
    <property type="molecule type" value="Genomic_DNA"/>
</dbReference>
<dbReference type="InterPro" id="IPR050100">
    <property type="entry name" value="TRAFAC_GTPase_members"/>
</dbReference>
<dbReference type="Proteomes" id="UP000014680">
    <property type="component" value="Unassembled WGS sequence"/>
</dbReference>
<dbReference type="GeneID" id="14882797"/>